<evidence type="ECO:0000313" key="1">
    <source>
        <dbReference type="EMBL" id="RCH44436.1"/>
    </source>
</evidence>
<dbReference type="Pfam" id="PF11187">
    <property type="entry name" value="Mbeg1-like"/>
    <property type="match status" value="1"/>
</dbReference>
<evidence type="ECO:0008006" key="3">
    <source>
        <dbReference type="Google" id="ProtNLM"/>
    </source>
</evidence>
<dbReference type="AlphaFoldDB" id="A0A367G2V5"/>
<proteinExistence type="predicted"/>
<accession>A0A367G2V5</accession>
<reference evidence="1 2" key="1">
    <citation type="submission" date="2018-02" db="EMBL/GenBank/DDBJ databases">
        <title>Complete genome sequencing of Faecalibacterium prausnitzii strains isolated from the human gut.</title>
        <authorList>
            <person name="Fitzgerald B.C."/>
            <person name="Shkoporov A.N."/>
            <person name="Ross P.R."/>
            <person name="Hill C."/>
        </authorList>
    </citation>
    <scope>NUCLEOTIDE SEQUENCE [LARGE SCALE GENOMIC DNA]</scope>
    <source>
        <strain evidence="1 2">APC942/31-1</strain>
    </source>
</reference>
<name>A0A367G2V5_9FIRM</name>
<evidence type="ECO:0000313" key="2">
    <source>
        <dbReference type="Proteomes" id="UP000253208"/>
    </source>
</evidence>
<dbReference type="EMBL" id="PSQG01000008">
    <property type="protein sequence ID" value="RCH44436.1"/>
    <property type="molecule type" value="Genomic_DNA"/>
</dbReference>
<organism evidence="1 2">
    <name type="scientific">Blautia obeum</name>
    <dbReference type="NCBI Taxonomy" id="40520"/>
    <lineage>
        <taxon>Bacteria</taxon>
        <taxon>Bacillati</taxon>
        <taxon>Bacillota</taxon>
        <taxon>Clostridia</taxon>
        <taxon>Lachnospirales</taxon>
        <taxon>Lachnospiraceae</taxon>
        <taxon>Blautia</taxon>
    </lineage>
</organism>
<protein>
    <recommendedName>
        <fullName evidence="3">DUF2974 domain-containing protein</fullName>
    </recommendedName>
</protein>
<dbReference type="Proteomes" id="UP000253208">
    <property type="component" value="Unassembled WGS sequence"/>
</dbReference>
<dbReference type="RefSeq" id="WP_114002020.1">
    <property type="nucleotide sequence ID" value="NZ_PSQG01000008.1"/>
</dbReference>
<comment type="caution">
    <text evidence="1">The sequence shown here is derived from an EMBL/GenBank/DDBJ whole genome shotgun (WGS) entry which is preliminary data.</text>
</comment>
<gene>
    <name evidence="1" type="ORF">C4886_07300</name>
</gene>
<dbReference type="InterPro" id="IPR029058">
    <property type="entry name" value="AB_hydrolase_fold"/>
</dbReference>
<dbReference type="InterPro" id="IPR024499">
    <property type="entry name" value="Mbeg1-like"/>
</dbReference>
<sequence length="372" mass="41521">MGNILDYLDWRGDLTFEQSPFNEVDNLILACFSYLDLDEMAEVKNGNTLSVEELFAAFSRQEMKKDLKAESAFLQNTPVLLEKMACAERFRKCTVGGFVNEIISSQAQQFAAVTIGLDDGTTYISFRGTDDTIVGWKEDFNLSNGVVPSHRKALEYLETHGTYIQSMLRIGGHSKGGNLAMYAAMQCSDILQEKLLSVYDNDGPGFPEGFFSPGRVESVLPKVTRIIPEASVIGMLLSHQKDPRIVASTQKGILQHDAFTWEVMGSSFIEKESLTRRAAASDRSLHKWIDHMDKKQREHLIGELFSVLEATGADTISQIQEGGLKSLAAMVRQLDKLEPQSKAMVQELITGLFGSWLELLPLPELDKKRFLP</sequence>
<dbReference type="SUPFAM" id="SSF53474">
    <property type="entry name" value="alpha/beta-Hydrolases"/>
    <property type="match status" value="1"/>
</dbReference>